<organism evidence="2 3">
    <name type="scientific">Eragrostis curvula</name>
    <name type="common">weeping love grass</name>
    <dbReference type="NCBI Taxonomy" id="38414"/>
    <lineage>
        <taxon>Eukaryota</taxon>
        <taxon>Viridiplantae</taxon>
        <taxon>Streptophyta</taxon>
        <taxon>Embryophyta</taxon>
        <taxon>Tracheophyta</taxon>
        <taxon>Spermatophyta</taxon>
        <taxon>Magnoliopsida</taxon>
        <taxon>Liliopsida</taxon>
        <taxon>Poales</taxon>
        <taxon>Poaceae</taxon>
        <taxon>PACMAD clade</taxon>
        <taxon>Chloridoideae</taxon>
        <taxon>Eragrostideae</taxon>
        <taxon>Eragrostidinae</taxon>
        <taxon>Eragrostis</taxon>
    </lineage>
</organism>
<dbReference type="Gramene" id="TVU29160">
    <property type="protein sequence ID" value="TVU29160"/>
    <property type="gene ID" value="EJB05_20716"/>
</dbReference>
<sequence length="93" mass="10119">MAQAQKGDKCHGSATPGNESTVLLAAESLKGDSPNAAWRGSVIFLTSYMDSLIQIRQQVSVLTAKGKQGRSQSERRREGHQLQHWVPPECGTN</sequence>
<dbReference type="EMBL" id="RWGY01000011">
    <property type="protein sequence ID" value="TVU29160.1"/>
    <property type="molecule type" value="Genomic_DNA"/>
</dbReference>
<dbReference type="AlphaFoldDB" id="A0A5J9V1E1"/>
<gene>
    <name evidence="2" type="ORF">EJB05_20716</name>
</gene>
<evidence type="ECO:0000313" key="3">
    <source>
        <dbReference type="Proteomes" id="UP000324897"/>
    </source>
</evidence>
<dbReference type="Proteomes" id="UP000324897">
    <property type="component" value="Chromosome 1"/>
</dbReference>
<name>A0A5J9V1E1_9POAL</name>
<feature type="non-terminal residue" evidence="2">
    <location>
        <position position="1"/>
    </location>
</feature>
<feature type="region of interest" description="Disordered" evidence="1">
    <location>
        <begin position="63"/>
        <end position="93"/>
    </location>
</feature>
<accession>A0A5J9V1E1</accession>
<protein>
    <submittedName>
        <fullName evidence="2">Uncharacterized protein</fullName>
    </submittedName>
</protein>
<reference evidence="2 3" key="1">
    <citation type="journal article" date="2019" name="Sci. Rep.">
        <title>A high-quality genome of Eragrostis curvula grass provides insights into Poaceae evolution and supports new strategies to enhance forage quality.</title>
        <authorList>
            <person name="Carballo J."/>
            <person name="Santos B.A.C.M."/>
            <person name="Zappacosta D."/>
            <person name="Garbus I."/>
            <person name="Selva J.P."/>
            <person name="Gallo C.A."/>
            <person name="Diaz A."/>
            <person name="Albertini E."/>
            <person name="Caccamo M."/>
            <person name="Echenique V."/>
        </authorList>
    </citation>
    <scope>NUCLEOTIDE SEQUENCE [LARGE SCALE GENOMIC DNA]</scope>
    <source>
        <strain evidence="3">cv. Victoria</strain>
        <tissue evidence="2">Leaf</tissue>
    </source>
</reference>
<feature type="compositionally biased region" description="Basic and acidic residues" evidence="1">
    <location>
        <begin position="72"/>
        <end position="81"/>
    </location>
</feature>
<evidence type="ECO:0000256" key="1">
    <source>
        <dbReference type="SAM" id="MobiDB-lite"/>
    </source>
</evidence>
<keyword evidence="3" id="KW-1185">Reference proteome</keyword>
<evidence type="ECO:0000313" key="2">
    <source>
        <dbReference type="EMBL" id="TVU29160.1"/>
    </source>
</evidence>
<comment type="caution">
    <text evidence="2">The sequence shown here is derived from an EMBL/GenBank/DDBJ whole genome shotgun (WGS) entry which is preliminary data.</text>
</comment>
<proteinExistence type="predicted"/>